<proteinExistence type="predicted"/>
<sequence length="81" mass="9154">YENPSPTCSQDWDGELYENGSFYIGTRDLILKENSTQVVLLTSREDPVTQALVDKLKKMMGCEVMEVGQDPLKEVQSVVEQ</sequence>
<accession>A0ABV0QG41</accession>
<feature type="non-terminal residue" evidence="1">
    <location>
        <position position="1"/>
    </location>
</feature>
<name>A0ABV0QG41_9TELE</name>
<protein>
    <submittedName>
        <fullName evidence="1">Uncharacterized protein</fullName>
    </submittedName>
</protein>
<organism evidence="1 2">
    <name type="scientific">Xenoophorus captivus</name>
    <dbReference type="NCBI Taxonomy" id="1517983"/>
    <lineage>
        <taxon>Eukaryota</taxon>
        <taxon>Metazoa</taxon>
        <taxon>Chordata</taxon>
        <taxon>Craniata</taxon>
        <taxon>Vertebrata</taxon>
        <taxon>Euteleostomi</taxon>
        <taxon>Actinopterygii</taxon>
        <taxon>Neopterygii</taxon>
        <taxon>Teleostei</taxon>
        <taxon>Neoteleostei</taxon>
        <taxon>Acanthomorphata</taxon>
        <taxon>Ovalentaria</taxon>
        <taxon>Atherinomorphae</taxon>
        <taxon>Cyprinodontiformes</taxon>
        <taxon>Goodeidae</taxon>
        <taxon>Xenoophorus</taxon>
    </lineage>
</organism>
<gene>
    <name evidence="1" type="ORF">XENOCAPTIV_002911</name>
</gene>
<evidence type="ECO:0000313" key="2">
    <source>
        <dbReference type="Proteomes" id="UP001434883"/>
    </source>
</evidence>
<reference evidence="1 2" key="1">
    <citation type="submission" date="2021-06" db="EMBL/GenBank/DDBJ databases">
        <authorList>
            <person name="Palmer J.M."/>
        </authorList>
    </citation>
    <scope>NUCLEOTIDE SEQUENCE [LARGE SCALE GENOMIC DNA]</scope>
    <source>
        <strain evidence="1 2">XC_2019</strain>
        <tissue evidence="1">Muscle</tissue>
    </source>
</reference>
<dbReference type="EMBL" id="JAHRIN010009701">
    <property type="protein sequence ID" value="MEQ2194779.1"/>
    <property type="molecule type" value="Genomic_DNA"/>
</dbReference>
<comment type="caution">
    <text evidence="1">The sequence shown here is derived from an EMBL/GenBank/DDBJ whole genome shotgun (WGS) entry which is preliminary data.</text>
</comment>
<keyword evidence="2" id="KW-1185">Reference proteome</keyword>
<evidence type="ECO:0000313" key="1">
    <source>
        <dbReference type="EMBL" id="MEQ2194779.1"/>
    </source>
</evidence>
<dbReference type="Proteomes" id="UP001434883">
    <property type="component" value="Unassembled WGS sequence"/>
</dbReference>